<comment type="subcellular location">
    <subcellularLocation>
        <location evidence="1">Cell inner membrane</location>
    </subcellularLocation>
</comment>
<organism evidence="7 8">
    <name type="scientific">Marimonas arenosa</name>
    <dbReference type="NCBI Taxonomy" id="1795305"/>
    <lineage>
        <taxon>Bacteria</taxon>
        <taxon>Pseudomonadati</taxon>
        <taxon>Pseudomonadota</taxon>
        <taxon>Alphaproteobacteria</taxon>
        <taxon>Rhodobacterales</taxon>
        <taxon>Paracoccaceae</taxon>
        <taxon>Marimonas</taxon>
    </lineage>
</organism>
<reference evidence="7" key="1">
    <citation type="submission" date="2022-07" db="EMBL/GenBank/DDBJ databases">
        <authorList>
            <person name="Otstavnykh N."/>
            <person name="Isaeva M."/>
            <person name="Bystritskaya E."/>
        </authorList>
    </citation>
    <scope>NUCLEOTIDE SEQUENCE</scope>
    <source>
        <strain evidence="7">KCTC 52189</strain>
    </source>
</reference>
<keyword evidence="2" id="KW-1003">Cell membrane</keyword>
<dbReference type="GO" id="GO:0005886">
    <property type="term" value="C:plasma membrane"/>
    <property type="evidence" value="ECO:0007669"/>
    <property type="project" value="UniProtKB-SubCell"/>
</dbReference>
<keyword evidence="8" id="KW-1185">Reference proteome</keyword>
<evidence type="ECO:0000256" key="5">
    <source>
        <dbReference type="ARBA" id="ARBA00023136"/>
    </source>
</evidence>
<evidence type="ECO:0000256" key="3">
    <source>
        <dbReference type="ARBA" id="ARBA00022519"/>
    </source>
</evidence>
<keyword evidence="3" id="KW-0997">Cell inner membrane</keyword>
<dbReference type="InterPro" id="IPR004960">
    <property type="entry name" value="LipA_acyltrans"/>
</dbReference>
<dbReference type="AlphaFoldDB" id="A0AAE3WF04"/>
<proteinExistence type="predicted"/>
<dbReference type="GO" id="GO:0009247">
    <property type="term" value="P:glycolipid biosynthetic process"/>
    <property type="evidence" value="ECO:0007669"/>
    <property type="project" value="UniProtKB-ARBA"/>
</dbReference>
<dbReference type="PANTHER" id="PTHR30606:SF10">
    <property type="entry name" value="PHOSPHATIDYLINOSITOL MANNOSIDE ACYLTRANSFERASE"/>
    <property type="match status" value="1"/>
</dbReference>
<protein>
    <submittedName>
        <fullName evidence="7">Lysophospholipid acyltransferase family protein</fullName>
    </submittedName>
</protein>
<dbReference type="Pfam" id="PF03279">
    <property type="entry name" value="Lip_A_acyltrans"/>
    <property type="match status" value="1"/>
</dbReference>
<dbReference type="GO" id="GO:0016746">
    <property type="term" value="F:acyltransferase activity"/>
    <property type="evidence" value="ECO:0007669"/>
    <property type="project" value="UniProtKB-KW"/>
</dbReference>
<evidence type="ECO:0000256" key="4">
    <source>
        <dbReference type="ARBA" id="ARBA00022679"/>
    </source>
</evidence>
<evidence type="ECO:0000256" key="2">
    <source>
        <dbReference type="ARBA" id="ARBA00022475"/>
    </source>
</evidence>
<evidence type="ECO:0000256" key="1">
    <source>
        <dbReference type="ARBA" id="ARBA00004533"/>
    </source>
</evidence>
<evidence type="ECO:0000313" key="7">
    <source>
        <dbReference type="EMBL" id="MDQ2090475.1"/>
    </source>
</evidence>
<keyword evidence="6 7" id="KW-0012">Acyltransferase</keyword>
<sequence>MSSKDTQPRGLKDRVQFVLIRGALWLMHRLPYRWRVPFAGWILSRIVAPLVGWRKRIESNLRLVIPEITQAEITRIQRAVPDNFGRTLAELFSADEFLPIARATPLEGPGIAALDQARAEGRPSILVSGHFGNYDVVRAGVIARGFEVGGIYRPMNIPQFNDIYVTNISKIGQPLFSRGRRGMAQMMRFLKGGGTLAVLIDQRLNNGVALKFFGHKAYTALSFAELALKYNATLVPCYGIRQPDGLSFRAVLEAPIPHSTPEEMTQALNDSLEAMVRRHTGQWFWIHNRWKEIPTAQTAQETAS</sequence>
<accession>A0AAE3WF04</accession>
<dbReference type="Proteomes" id="UP001226762">
    <property type="component" value="Unassembled WGS sequence"/>
</dbReference>
<dbReference type="EMBL" id="JANHAX010000003">
    <property type="protein sequence ID" value="MDQ2090475.1"/>
    <property type="molecule type" value="Genomic_DNA"/>
</dbReference>
<dbReference type="PIRSF" id="PIRSF026649">
    <property type="entry name" value="MsbB"/>
    <property type="match status" value="1"/>
</dbReference>
<evidence type="ECO:0000313" key="8">
    <source>
        <dbReference type="Proteomes" id="UP001226762"/>
    </source>
</evidence>
<evidence type="ECO:0000256" key="6">
    <source>
        <dbReference type="ARBA" id="ARBA00023315"/>
    </source>
</evidence>
<name>A0AAE3WF04_9RHOB</name>
<dbReference type="RefSeq" id="WP_306735754.1">
    <property type="nucleotide sequence ID" value="NZ_JANHAX010000003.1"/>
</dbReference>
<gene>
    <name evidence="7" type="ORF">NO357_11250</name>
</gene>
<comment type="caution">
    <text evidence="7">The sequence shown here is derived from an EMBL/GenBank/DDBJ whole genome shotgun (WGS) entry which is preliminary data.</text>
</comment>
<keyword evidence="4" id="KW-0808">Transferase</keyword>
<dbReference type="CDD" id="cd07984">
    <property type="entry name" value="LPLAT_LABLAT-like"/>
    <property type="match status" value="1"/>
</dbReference>
<dbReference type="PANTHER" id="PTHR30606">
    <property type="entry name" value="LIPID A BIOSYNTHESIS LAUROYL ACYLTRANSFERASE"/>
    <property type="match status" value="1"/>
</dbReference>
<keyword evidence="5" id="KW-0472">Membrane</keyword>
<reference evidence="7" key="2">
    <citation type="submission" date="2023-02" db="EMBL/GenBank/DDBJ databases">
        <title>'Rhodoalgimonas zhirmunskyi' gen. nov., isolated from a red alga.</title>
        <authorList>
            <person name="Nedashkovskaya O.I."/>
            <person name="Otstavnykh N.Y."/>
            <person name="Bystritskaya E.P."/>
            <person name="Balabanova L.A."/>
            <person name="Isaeva M.P."/>
        </authorList>
    </citation>
    <scope>NUCLEOTIDE SEQUENCE</scope>
    <source>
        <strain evidence="7">KCTC 52189</strain>
    </source>
</reference>